<reference evidence="2" key="1">
    <citation type="journal article" date="2020" name="Nature">
        <title>Giant virus diversity and host interactions through global metagenomics.</title>
        <authorList>
            <person name="Schulz F."/>
            <person name="Roux S."/>
            <person name="Paez-Espino D."/>
            <person name="Jungbluth S."/>
            <person name="Walsh D.A."/>
            <person name="Denef V.J."/>
            <person name="McMahon K.D."/>
            <person name="Konstantinidis K.T."/>
            <person name="Eloe-Fadrosh E.A."/>
            <person name="Kyrpides N.C."/>
            <person name="Woyke T."/>
        </authorList>
    </citation>
    <scope>NUCLEOTIDE SEQUENCE</scope>
    <source>
        <strain evidence="2">GVMAG-M-3300025778-1</strain>
    </source>
</reference>
<name>A0A6C0J5T0_9ZZZZ</name>
<evidence type="ECO:0000313" key="2">
    <source>
        <dbReference type="EMBL" id="QHT99976.1"/>
    </source>
</evidence>
<protein>
    <submittedName>
        <fullName evidence="2">Uncharacterized protein</fullName>
    </submittedName>
</protein>
<evidence type="ECO:0000256" key="1">
    <source>
        <dbReference type="SAM" id="MobiDB-lite"/>
    </source>
</evidence>
<feature type="region of interest" description="Disordered" evidence="1">
    <location>
        <begin position="47"/>
        <end position="88"/>
    </location>
</feature>
<organism evidence="2">
    <name type="scientific">viral metagenome</name>
    <dbReference type="NCBI Taxonomy" id="1070528"/>
    <lineage>
        <taxon>unclassified sequences</taxon>
        <taxon>metagenomes</taxon>
        <taxon>organismal metagenomes</taxon>
    </lineage>
</organism>
<proteinExistence type="predicted"/>
<accession>A0A6C0J5T0</accession>
<dbReference type="EMBL" id="MN740319">
    <property type="protein sequence ID" value="QHT99976.1"/>
    <property type="molecule type" value="Genomic_DNA"/>
</dbReference>
<sequence>MPKSEEDEAVDTLKSYANIRTISKPGVKSEDEKIHEAAEALEKLKSKPVEMASTSVHRTGNSRRTRHKRRRHTRRKSVRKTVKRKHHH</sequence>
<feature type="compositionally biased region" description="Basic residues" evidence="1">
    <location>
        <begin position="60"/>
        <end position="88"/>
    </location>
</feature>
<dbReference type="AlphaFoldDB" id="A0A6C0J5T0"/>